<proteinExistence type="predicted"/>
<organism evidence="2 3">
    <name type="scientific">Armillaria luteobubalina</name>
    <dbReference type="NCBI Taxonomy" id="153913"/>
    <lineage>
        <taxon>Eukaryota</taxon>
        <taxon>Fungi</taxon>
        <taxon>Dikarya</taxon>
        <taxon>Basidiomycota</taxon>
        <taxon>Agaricomycotina</taxon>
        <taxon>Agaricomycetes</taxon>
        <taxon>Agaricomycetidae</taxon>
        <taxon>Agaricales</taxon>
        <taxon>Marasmiineae</taxon>
        <taxon>Physalacriaceae</taxon>
        <taxon>Armillaria</taxon>
    </lineage>
</organism>
<reference evidence="2" key="1">
    <citation type="submission" date="2023-06" db="EMBL/GenBank/DDBJ databases">
        <authorList>
            <consortium name="Lawrence Berkeley National Laboratory"/>
            <person name="Ahrendt S."/>
            <person name="Sahu N."/>
            <person name="Indic B."/>
            <person name="Wong-Bajracharya J."/>
            <person name="Merenyi Z."/>
            <person name="Ke H.-M."/>
            <person name="Monk M."/>
            <person name="Kocsube S."/>
            <person name="Drula E."/>
            <person name="Lipzen A."/>
            <person name="Balint B."/>
            <person name="Henrissat B."/>
            <person name="Andreopoulos B."/>
            <person name="Martin F.M."/>
            <person name="Harder C.B."/>
            <person name="Rigling D."/>
            <person name="Ford K.L."/>
            <person name="Foster G.D."/>
            <person name="Pangilinan J."/>
            <person name="Papanicolaou A."/>
            <person name="Barry K."/>
            <person name="LaButti K."/>
            <person name="Viragh M."/>
            <person name="Koriabine M."/>
            <person name="Yan M."/>
            <person name="Riley R."/>
            <person name="Champramary S."/>
            <person name="Plett K.L."/>
            <person name="Tsai I.J."/>
            <person name="Slot J."/>
            <person name="Sipos G."/>
            <person name="Plett J."/>
            <person name="Nagy L.G."/>
            <person name="Grigoriev I.V."/>
        </authorList>
    </citation>
    <scope>NUCLEOTIDE SEQUENCE</scope>
    <source>
        <strain evidence="2">HWK02</strain>
    </source>
</reference>
<evidence type="ECO:0000313" key="2">
    <source>
        <dbReference type="EMBL" id="KAK0474450.1"/>
    </source>
</evidence>
<sequence>MTSTIARGDRKRAVVGGISEMTGDMVIREHLKRVFSHVSPLRKHELECSEEGRKFEDEDDVLIGVCIRDGEFDEGAARVNEKATESRRKRVEMGGRLDYMEEIRNQFAAQSTVVNIGDNFGESQGREYSDVVKRGIKFIPSINELQQQNGGVETTFKWPKEDFKYCTNLERNYSGLERTFHLPKEDFRSIPNLAAFSQGLMPHFGNSASGNGWPVRTQFRAKVDEILNWVQTISTMPDCQIPTSEGCLEKRYRIAGLDIDMGARKRNPWVRPYASAGRDDSESPGGADVPKAPRRSGHVKNLIPLST</sequence>
<protein>
    <submittedName>
        <fullName evidence="2">Uncharacterized protein</fullName>
    </submittedName>
</protein>
<keyword evidence="3" id="KW-1185">Reference proteome</keyword>
<dbReference type="AlphaFoldDB" id="A0AA39UDA0"/>
<comment type="caution">
    <text evidence="2">The sequence shown here is derived from an EMBL/GenBank/DDBJ whole genome shotgun (WGS) entry which is preliminary data.</text>
</comment>
<feature type="region of interest" description="Disordered" evidence="1">
    <location>
        <begin position="271"/>
        <end position="307"/>
    </location>
</feature>
<evidence type="ECO:0000256" key="1">
    <source>
        <dbReference type="SAM" id="MobiDB-lite"/>
    </source>
</evidence>
<name>A0AA39UDA0_9AGAR</name>
<dbReference type="Proteomes" id="UP001175228">
    <property type="component" value="Unassembled WGS sequence"/>
</dbReference>
<accession>A0AA39UDA0</accession>
<gene>
    <name evidence="2" type="ORF">EDD18DRAFT_1339264</name>
</gene>
<evidence type="ECO:0000313" key="3">
    <source>
        <dbReference type="Proteomes" id="UP001175228"/>
    </source>
</evidence>
<dbReference type="EMBL" id="JAUEPU010000172">
    <property type="protein sequence ID" value="KAK0474450.1"/>
    <property type="molecule type" value="Genomic_DNA"/>
</dbReference>